<evidence type="ECO:0000313" key="1">
    <source>
        <dbReference type="EMBL" id="QGY44860.1"/>
    </source>
</evidence>
<dbReference type="AlphaFoldDB" id="A0A6I6JUV1"/>
<name>A0A6I6JUV1_9BACT</name>
<dbReference type="Proteomes" id="UP000428260">
    <property type="component" value="Chromosome"/>
</dbReference>
<dbReference type="RefSeq" id="WP_158867568.1">
    <property type="nucleotide sequence ID" value="NZ_CP046401.1"/>
</dbReference>
<accession>A0A6I6JUV1</accession>
<gene>
    <name evidence="1" type="ORF">GM418_14640</name>
</gene>
<evidence type="ECO:0000313" key="2">
    <source>
        <dbReference type="Proteomes" id="UP000428260"/>
    </source>
</evidence>
<sequence>MSLYFKIKRNLFPVEQGMPGFIPQFRLEGRSRSGDDESGLEMRTADPLWMLGRQWQFGEFKGEDNGSPVSANANFRKEMLNFYSFLNSESKKEIGNVPLEARVEAMETRPVNLRDNVRIGQKFEELIKTNFSTSESENFITKLRTEFPLNQDEKTDQKSQRFFNLMVGNVINGGSLWESILKNKFPTGDLTALETVTNKLKNWYQELYLPAGEKSSWQSKNLVHQFNVHGEKEIQLNAPDYQSGHLDWYSFDDSKIGVNPTENASDSDGFMPVRVSFAAMPDKRLYAFEDSKLDLSGMEVDQSDLVKLMIIDFSLVSDNDWFSIPFEMKAGEICWINYITVRDVFGVTTTINNDKNTGQFLDANPLKVWDAFKIRPSDLLRERGKNNRELYKKEEQFIYLPPVTTFRQESRPLEEVLFLRDEYANMVWGIEKIVCNKLGKPVNGYDYHLEINGPFINPEKRETAMPQFRLATQVPTNWIPYLPFHIENNDSNIELRRAVMLRNEADTEPADIEPLSILAQNDLFSIREEAIPRAGVRVQLTRQRVRGADGKTYIWLGRKVLAGRGEGSSGLKFDQLLS</sequence>
<dbReference type="KEGG" id="mcos:GM418_14640"/>
<dbReference type="EMBL" id="CP046401">
    <property type="protein sequence ID" value="QGY44860.1"/>
    <property type="molecule type" value="Genomic_DNA"/>
</dbReference>
<protein>
    <submittedName>
        <fullName evidence="1">Uncharacterized protein</fullName>
    </submittedName>
</protein>
<reference evidence="1 2" key="1">
    <citation type="submission" date="2019-11" db="EMBL/GenBank/DDBJ databases">
        <authorList>
            <person name="Zheng R.K."/>
            <person name="Sun C.M."/>
        </authorList>
    </citation>
    <scope>NUCLEOTIDE SEQUENCE [LARGE SCALE GENOMIC DNA]</scope>
    <source>
        <strain evidence="1 2">WC007</strain>
    </source>
</reference>
<proteinExistence type="predicted"/>
<keyword evidence="2" id="KW-1185">Reference proteome</keyword>
<organism evidence="1 2">
    <name type="scientific">Maribellus comscasis</name>
    <dbReference type="NCBI Taxonomy" id="2681766"/>
    <lineage>
        <taxon>Bacteria</taxon>
        <taxon>Pseudomonadati</taxon>
        <taxon>Bacteroidota</taxon>
        <taxon>Bacteroidia</taxon>
        <taxon>Marinilabiliales</taxon>
        <taxon>Prolixibacteraceae</taxon>
        <taxon>Maribellus</taxon>
    </lineage>
</organism>